<dbReference type="RefSeq" id="WP_011783113.1">
    <property type="nucleotide sequence ID" value="NC_008726.1"/>
</dbReference>
<dbReference type="STRING" id="350058.Mvan_6014"/>
<dbReference type="Proteomes" id="UP000009159">
    <property type="component" value="Chromosome"/>
</dbReference>
<dbReference type="eggNOG" id="ENOG5031MK4">
    <property type="taxonomic scope" value="Bacteria"/>
</dbReference>
<evidence type="ECO:0000313" key="2">
    <source>
        <dbReference type="Proteomes" id="UP000009159"/>
    </source>
</evidence>
<dbReference type="HOGENOM" id="CLU_911912_0_0_11"/>
<sequence length="337" mass="37787">MTDTEKAADRLFLLVDDHGRRDRQFTREVAGGNLEVEVVDEAVALKDMRTDLMLFDGAIVDFHLDTPPGSDYTCLQYPCVAEDCPELDATENTSAEYIAYLREEHAWHTTAGIRTVDVTTGLGAMLYIKQHAPDVELYGICALSAKHSIMFLCAAHMWLGASAINADNPSDLIRRALVSPDGENPLPIHNQLRAAAEGFEKLTNSLDFLTRPAEAIDYLGEYMKCGQSGARAELLKILQSRTAERLTLEGDIYVEMVCRWQGALARILTAFGEDVSGWPDLRTVTDARYWNKHNPVLDFLKNKNFQTFFTAADVRAALDYYRANQKRQALEDPLGRY</sequence>
<proteinExistence type="predicted"/>
<accession>A1THW9</accession>
<protein>
    <submittedName>
        <fullName evidence="1">Uncharacterized protein</fullName>
    </submittedName>
</protein>
<dbReference type="AlphaFoldDB" id="A1THW9"/>
<gene>
    <name evidence="1" type="ordered locus">Mvan_6014</name>
</gene>
<dbReference type="EMBL" id="CP000511">
    <property type="protein sequence ID" value="ABM16769.1"/>
    <property type="molecule type" value="Genomic_DNA"/>
</dbReference>
<dbReference type="KEGG" id="mva:Mvan_6014"/>
<keyword evidence="2" id="KW-1185">Reference proteome</keyword>
<name>A1THW9_MYCVP</name>
<organism evidence="1 2">
    <name type="scientific">Mycolicibacterium vanbaalenii (strain DSM 7251 / JCM 13017 / BCRC 16820 / KCTC 9966 / NRRL B-24157 / PYR-1)</name>
    <name type="common">Mycobacterium vanbaalenii</name>
    <dbReference type="NCBI Taxonomy" id="350058"/>
    <lineage>
        <taxon>Bacteria</taxon>
        <taxon>Bacillati</taxon>
        <taxon>Actinomycetota</taxon>
        <taxon>Actinomycetes</taxon>
        <taxon>Mycobacteriales</taxon>
        <taxon>Mycobacteriaceae</taxon>
        <taxon>Mycolicibacterium</taxon>
    </lineage>
</organism>
<evidence type="ECO:0000313" key="1">
    <source>
        <dbReference type="EMBL" id="ABM16769.1"/>
    </source>
</evidence>
<reference evidence="1" key="1">
    <citation type="submission" date="2006-12" db="EMBL/GenBank/DDBJ databases">
        <title>Complete sequence of Mycobacterium vanbaalenii PYR-1.</title>
        <authorList>
            <consortium name="US DOE Joint Genome Institute"/>
            <person name="Copeland A."/>
            <person name="Lucas S."/>
            <person name="Lapidus A."/>
            <person name="Barry K."/>
            <person name="Detter J.C."/>
            <person name="Glavina del Rio T."/>
            <person name="Hammon N."/>
            <person name="Israni S."/>
            <person name="Dalin E."/>
            <person name="Tice H."/>
            <person name="Pitluck S."/>
            <person name="Singan V."/>
            <person name="Schmutz J."/>
            <person name="Larimer F."/>
            <person name="Land M."/>
            <person name="Hauser L."/>
            <person name="Kyrpides N."/>
            <person name="Anderson I.J."/>
            <person name="Miller C."/>
            <person name="Richardson P."/>
        </authorList>
    </citation>
    <scope>NUCLEOTIDE SEQUENCE [LARGE SCALE GENOMIC DNA]</scope>
    <source>
        <strain evidence="1">PYR-1</strain>
    </source>
</reference>